<dbReference type="Proteomes" id="UP000762676">
    <property type="component" value="Unassembled WGS sequence"/>
</dbReference>
<dbReference type="AlphaFoldDB" id="A0AAV4IE14"/>
<keyword evidence="4" id="KW-1185">Reference proteome</keyword>
<evidence type="ECO:0000256" key="1">
    <source>
        <dbReference type="SAM" id="MobiDB-lite"/>
    </source>
</evidence>
<feature type="region of interest" description="Disordered" evidence="1">
    <location>
        <begin position="72"/>
        <end position="107"/>
    </location>
</feature>
<sequence length="107" mass="11784">VKVVVVVVAVVVVVVVVVAVVVIVVVLVVVTVVVEVVVVVVVVELNNACRILTRQLRPTPLPLLYRTAEIAPPNIRKQTHGSTEKHKQETDLRSPLFDHSYPRARLK</sequence>
<accession>A0AAV4IE14</accession>
<feature type="compositionally biased region" description="Basic and acidic residues" evidence="1">
    <location>
        <begin position="82"/>
        <end position="92"/>
    </location>
</feature>
<feature type="transmembrane region" description="Helical" evidence="2">
    <location>
        <begin position="12"/>
        <end position="45"/>
    </location>
</feature>
<protein>
    <submittedName>
        <fullName evidence="3">Uncharacterized protein</fullName>
    </submittedName>
</protein>
<organism evidence="3 4">
    <name type="scientific">Elysia marginata</name>
    <dbReference type="NCBI Taxonomy" id="1093978"/>
    <lineage>
        <taxon>Eukaryota</taxon>
        <taxon>Metazoa</taxon>
        <taxon>Spiralia</taxon>
        <taxon>Lophotrochozoa</taxon>
        <taxon>Mollusca</taxon>
        <taxon>Gastropoda</taxon>
        <taxon>Heterobranchia</taxon>
        <taxon>Euthyneura</taxon>
        <taxon>Panpulmonata</taxon>
        <taxon>Sacoglossa</taxon>
        <taxon>Placobranchoidea</taxon>
        <taxon>Plakobranchidae</taxon>
        <taxon>Elysia</taxon>
    </lineage>
</organism>
<keyword evidence="2" id="KW-0472">Membrane</keyword>
<evidence type="ECO:0000256" key="2">
    <source>
        <dbReference type="SAM" id="Phobius"/>
    </source>
</evidence>
<keyword evidence="2" id="KW-1133">Transmembrane helix</keyword>
<dbReference type="EMBL" id="BMAT01006254">
    <property type="protein sequence ID" value="GFS08956.1"/>
    <property type="molecule type" value="Genomic_DNA"/>
</dbReference>
<reference evidence="3 4" key="1">
    <citation type="journal article" date="2021" name="Elife">
        <title>Chloroplast acquisition without the gene transfer in kleptoplastic sea slugs, Plakobranchus ocellatus.</title>
        <authorList>
            <person name="Maeda T."/>
            <person name="Takahashi S."/>
            <person name="Yoshida T."/>
            <person name="Shimamura S."/>
            <person name="Takaki Y."/>
            <person name="Nagai Y."/>
            <person name="Toyoda A."/>
            <person name="Suzuki Y."/>
            <person name="Arimoto A."/>
            <person name="Ishii H."/>
            <person name="Satoh N."/>
            <person name="Nishiyama T."/>
            <person name="Hasebe M."/>
            <person name="Maruyama T."/>
            <person name="Minagawa J."/>
            <person name="Obokata J."/>
            <person name="Shigenobu S."/>
        </authorList>
    </citation>
    <scope>NUCLEOTIDE SEQUENCE [LARGE SCALE GENOMIC DNA]</scope>
</reference>
<evidence type="ECO:0000313" key="4">
    <source>
        <dbReference type="Proteomes" id="UP000762676"/>
    </source>
</evidence>
<gene>
    <name evidence="3" type="ORF">ElyMa_003025500</name>
</gene>
<proteinExistence type="predicted"/>
<name>A0AAV4IE14_9GAST</name>
<keyword evidence="2" id="KW-0812">Transmembrane</keyword>
<comment type="caution">
    <text evidence="3">The sequence shown here is derived from an EMBL/GenBank/DDBJ whole genome shotgun (WGS) entry which is preliminary data.</text>
</comment>
<evidence type="ECO:0000313" key="3">
    <source>
        <dbReference type="EMBL" id="GFS08956.1"/>
    </source>
</evidence>
<feature type="non-terminal residue" evidence="3">
    <location>
        <position position="1"/>
    </location>
</feature>